<evidence type="ECO:0000256" key="1">
    <source>
        <dbReference type="SAM" id="MobiDB-lite"/>
    </source>
</evidence>
<feature type="non-terminal residue" evidence="2">
    <location>
        <position position="1"/>
    </location>
</feature>
<feature type="compositionally biased region" description="Basic and acidic residues" evidence="1">
    <location>
        <begin position="1"/>
        <end position="11"/>
    </location>
</feature>
<feature type="region of interest" description="Disordered" evidence="1">
    <location>
        <begin position="1"/>
        <end position="58"/>
    </location>
</feature>
<reference evidence="2" key="2">
    <citation type="submission" date="2014-07" db="EMBL/GenBank/DDBJ databases">
        <authorList>
            <person name="Hull J."/>
        </authorList>
    </citation>
    <scope>NUCLEOTIDE SEQUENCE</scope>
</reference>
<dbReference type="EMBL" id="GBHO01011187">
    <property type="protein sequence ID" value="JAG32417.1"/>
    <property type="molecule type" value="Transcribed_RNA"/>
</dbReference>
<evidence type="ECO:0000313" key="2">
    <source>
        <dbReference type="EMBL" id="JAG32417.1"/>
    </source>
</evidence>
<accession>A0A0A9YH68</accession>
<gene>
    <name evidence="2" type="primary">Rbm48_1</name>
    <name evidence="2" type="ORF">CM83_9337</name>
</gene>
<organism evidence="2">
    <name type="scientific">Lygus hesperus</name>
    <name type="common">Western plant bug</name>
    <dbReference type="NCBI Taxonomy" id="30085"/>
    <lineage>
        <taxon>Eukaryota</taxon>
        <taxon>Metazoa</taxon>
        <taxon>Ecdysozoa</taxon>
        <taxon>Arthropoda</taxon>
        <taxon>Hexapoda</taxon>
        <taxon>Insecta</taxon>
        <taxon>Pterygota</taxon>
        <taxon>Neoptera</taxon>
        <taxon>Paraneoptera</taxon>
        <taxon>Hemiptera</taxon>
        <taxon>Heteroptera</taxon>
        <taxon>Panheteroptera</taxon>
        <taxon>Cimicomorpha</taxon>
        <taxon>Miridae</taxon>
        <taxon>Mirini</taxon>
        <taxon>Lygus</taxon>
    </lineage>
</organism>
<dbReference type="AlphaFoldDB" id="A0A0A9YH68"/>
<feature type="compositionally biased region" description="Low complexity" evidence="1">
    <location>
        <begin position="26"/>
        <end position="48"/>
    </location>
</feature>
<proteinExistence type="predicted"/>
<reference evidence="2" key="1">
    <citation type="journal article" date="2014" name="PLoS ONE">
        <title>Transcriptome-Based Identification of ABC Transporters in the Western Tarnished Plant Bug Lygus hesperus.</title>
        <authorList>
            <person name="Hull J.J."/>
            <person name="Chaney K."/>
            <person name="Geib S.M."/>
            <person name="Fabrick J.A."/>
            <person name="Brent C.S."/>
            <person name="Walsh D."/>
            <person name="Lavine L.C."/>
        </authorList>
    </citation>
    <scope>NUCLEOTIDE SEQUENCE</scope>
</reference>
<name>A0A0A9YH68_LYGHE</name>
<feature type="non-terminal residue" evidence="2">
    <location>
        <position position="101"/>
    </location>
</feature>
<sequence>APPVPRVREPSLNRTASLRRKKLQESQSMSSTPPKPSTPSSSTSSPLPKGKPKTKTRIFHETAVQTSLTAEDMEAGTLPHDIHSRVLTATASVQADRRMET</sequence>
<protein>
    <submittedName>
        <fullName evidence="2">RNA-binding protein 48</fullName>
    </submittedName>
</protein>